<proteinExistence type="predicted"/>
<evidence type="ECO:0000256" key="1">
    <source>
        <dbReference type="SAM" id="Coils"/>
    </source>
</evidence>
<feature type="chain" id="PRO_5045998344" description="DUF2884 family protein" evidence="3">
    <location>
        <begin position="18"/>
        <end position="283"/>
    </location>
</feature>
<name>A0ABT6JHA2_9GAMM</name>
<keyword evidence="1" id="KW-0175">Coiled coil</keyword>
<accession>A0ABT6JHA2</accession>
<evidence type="ECO:0000313" key="4">
    <source>
        <dbReference type="EMBL" id="MDH5829917.1"/>
    </source>
</evidence>
<dbReference type="PROSITE" id="PS51257">
    <property type="entry name" value="PROKAR_LIPOPROTEIN"/>
    <property type="match status" value="1"/>
</dbReference>
<feature type="compositionally biased region" description="Low complexity" evidence="2">
    <location>
        <begin position="269"/>
        <end position="283"/>
    </location>
</feature>
<gene>
    <name evidence="4" type="ORF">QFW80_05215</name>
</gene>
<keyword evidence="5" id="KW-1185">Reference proteome</keyword>
<dbReference type="Proteomes" id="UP001156831">
    <property type="component" value="Unassembled WGS sequence"/>
</dbReference>
<keyword evidence="3" id="KW-0732">Signal</keyword>
<feature type="signal peptide" evidence="3">
    <location>
        <begin position="1"/>
        <end position="17"/>
    </location>
</feature>
<evidence type="ECO:0000256" key="3">
    <source>
        <dbReference type="SAM" id="SignalP"/>
    </source>
</evidence>
<sequence length="283" mass="28952">MKTVATLALLAALPLVAACGREPDPAPVASPTADADAADAAPAPTTALGRTVARALDEARKELREGELSLNGDYNVTVNGRRIQRKADDLPKAAITPEGDLRISGTLVPMDAQARALALDYRSAMLDVAEAGMDLGVRGADLGMKAAGDAIGSLLRGDTEQMEKRVEAEAAQLEEAAMQLCEQLPRLLAAQEALAAAVPEFAPYARMTAGDIDDCRDGDHGVAASETATAARAADDANLDAAAEADAAAASRAAKAPDRARDARDDAAADAATEAAAATDPTR</sequence>
<dbReference type="RefSeq" id="WP_280600320.1">
    <property type="nucleotide sequence ID" value="NZ_JARXRN010000020.1"/>
</dbReference>
<feature type="compositionally biased region" description="Basic and acidic residues" evidence="2">
    <location>
        <begin position="255"/>
        <end position="267"/>
    </location>
</feature>
<feature type="region of interest" description="Disordered" evidence="2">
    <location>
        <begin position="23"/>
        <end position="44"/>
    </location>
</feature>
<feature type="compositionally biased region" description="Low complexity" evidence="2">
    <location>
        <begin position="27"/>
        <end position="44"/>
    </location>
</feature>
<comment type="caution">
    <text evidence="4">The sequence shown here is derived from an EMBL/GenBank/DDBJ whole genome shotgun (WGS) entry which is preliminary data.</text>
</comment>
<evidence type="ECO:0000313" key="5">
    <source>
        <dbReference type="Proteomes" id="UP001156831"/>
    </source>
</evidence>
<evidence type="ECO:0008006" key="6">
    <source>
        <dbReference type="Google" id="ProtNLM"/>
    </source>
</evidence>
<dbReference type="EMBL" id="JARXRN010000020">
    <property type="protein sequence ID" value="MDH5829917.1"/>
    <property type="molecule type" value="Genomic_DNA"/>
</dbReference>
<feature type="region of interest" description="Disordered" evidence="2">
    <location>
        <begin position="240"/>
        <end position="283"/>
    </location>
</feature>
<organism evidence="4 5">
    <name type="scientific">Luteimonas rhizosphaericola</name>
    <dbReference type="NCBI Taxonomy" id="3042024"/>
    <lineage>
        <taxon>Bacteria</taxon>
        <taxon>Pseudomonadati</taxon>
        <taxon>Pseudomonadota</taxon>
        <taxon>Gammaproteobacteria</taxon>
        <taxon>Lysobacterales</taxon>
        <taxon>Lysobacteraceae</taxon>
        <taxon>Luteimonas</taxon>
    </lineage>
</organism>
<feature type="compositionally biased region" description="Low complexity" evidence="2">
    <location>
        <begin position="240"/>
        <end position="254"/>
    </location>
</feature>
<protein>
    <recommendedName>
        <fullName evidence="6">DUF2884 family protein</fullName>
    </recommendedName>
</protein>
<feature type="coiled-coil region" evidence="1">
    <location>
        <begin position="156"/>
        <end position="183"/>
    </location>
</feature>
<evidence type="ECO:0000256" key="2">
    <source>
        <dbReference type="SAM" id="MobiDB-lite"/>
    </source>
</evidence>
<reference evidence="4 5" key="1">
    <citation type="submission" date="2023-04" db="EMBL/GenBank/DDBJ databases">
        <title>Luteimonas sp. M1R5S18.</title>
        <authorList>
            <person name="Sun J.-Q."/>
        </authorList>
    </citation>
    <scope>NUCLEOTIDE SEQUENCE [LARGE SCALE GENOMIC DNA]</scope>
    <source>
        <strain evidence="4 5">M1R5S18</strain>
    </source>
</reference>